<reference evidence="3" key="1">
    <citation type="journal article" date="2023" name="Nat. Commun.">
        <title>Diploid and tetraploid genomes of Acorus and the evolution of monocots.</title>
        <authorList>
            <person name="Ma L."/>
            <person name="Liu K.W."/>
            <person name="Li Z."/>
            <person name="Hsiao Y.Y."/>
            <person name="Qi Y."/>
            <person name="Fu T."/>
            <person name="Tang G.D."/>
            <person name="Zhang D."/>
            <person name="Sun W.H."/>
            <person name="Liu D.K."/>
            <person name="Li Y."/>
            <person name="Chen G.Z."/>
            <person name="Liu X.D."/>
            <person name="Liao X.Y."/>
            <person name="Jiang Y.T."/>
            <person name="Yu X."/>
            <person name="Hao Y."/>
            <person name="Huang J."/>
            <person name="Zhao X.W."/>
            <person name="Ke S."/>
            <person name="Chen Y.Y."/>
            <person name="Wu W.L."/>
            <person name="Hsu J.L."/>
            <person name="Lin Y.F."/>
            <person name="Huang M.D."/>
            <person name="Li C.Y."/>
            <person name="Huang L."/>
            <person name="Wang Z.W."/>
            <person name="Zhao X."/>
            <person name="Zhong W.Y."/>
            <person name="Peng D.H."/>
            <person name="Ahmad S."/>
            <person name="Lan S."/>
            <person name="Zhang J.S."/>
            <person name="Tsai W.C."/>
            <person name="Van de Peer Y."/>
            <person name="Liu Z.J."/>
        </authorList>
    </citation>
    <scope>NUCLEOTIDE SEQUENCE</scope>
    <source>
        <strain evidence="3">SCP</strain>
    </source>
</reference>
<sequence>MSFMCVFFFSFSYCFYVVFSAMARRKRPATLEKEKQMQPLKKARQSTKPSSTKLSEKRIPKNLRSNTNKKTIQKVIERLVPRDVENTFLSKKVTQGTKNECKQDGLESIIAERDRLFEENVRLMKENDRLTYENSRLTAEIHMWMKSFHNAQSGVKRDEDEILSTRYSMSSSTNEDVNKDEYVENDQDVCQVDKDEQKDTEQETHTTKDESKEKGKGKRDKKKGSKISSPYLLLPSSTKRRHKTVPMDDLDELDKKLIGNFLSLEMNG</sequence>
<feature type="coiled-coil region" evidence="1">
    <location>
        <begin position="106"/>
        <end position="140"/>
    </location>
</feature>
<dbReference type="Proteomes" id="UP001179952">
    <property type="component" value="Unassembled WGS sequence"/>
</dbReference>
<gene>
    <name evidence="3" type="ORF">QJS04_geneDACA024560</name>
</gene>
<proteinExistence type="predicted"/>
<name>A0AAV8ZWG4_ACOGR</name>
<dbReference type="EMBL" id="JAUJYN010000085">
    <property type="protein sequence ID" value="KAK1256751.1"/>
    <property type="molecule type" value="Genomic_DNA"/>
</dbReference>
<keyword evidence="4" id="KW-1185">Reference proteome</keyword>
<feature type="compositionally biased region" description="Basic residues" evidence="2">
    <location>
        <begin position="215"/>
        <end position="225"/>
    </location>
</feature>
<reference evidence="3" key="2">
    <citation type="submission" date="2023-06" db="EMBL/GenBank/DDBJ databases">
        <authorList>
            <person name="Ma L."/>
            <person name="Liu K.-W."/>
            <person name="Li Z."/>
            <person name="Hsiao Y.-Y."/>
            <person name="Qi Y."/>
            <person name="Fu T."/>
            <person name="Tang G."/>
            <person name="Zhang D."/>
            <person name="Sun W.-H."/>
            <person name="Liu D.-K."/>
            <person name="Li Y."/>
            <person name="Chen G.-Z."/>
            <person name="Liu X.-D."/>
            <person name="Liao X.-Y."/>
            <person name="Jiang Y.-T."/>
            <person name="Yu X."/>
            <person name="Hao Y."/>
            <person name="Huang J."/>
            <person name="Zhao X.-W."/>
            <person name="Ke S."/>
            <person name="Chen Y.-Y."/>
            <person name="Wu W.-L."/>
            <person name="Hsu J.-L."/>
            <person name="Lin Y.-F."/>
            <person name="Huang M.-D."/>
            <person name="Li C.-Y."/>
            <person name="Huang L."/>
            <person name="Wang Z.-W."/>
            <person name="Zhao X."/>
            <person name="Zhong W.-Y."/>
            <person name="Peng D.-H."/>
            <person name="Ahmad S."/>
            <person name="Lan S."/>
            <person name="Zhang J.-S."/>
            <person name="Tsai W.-C."/>
            <person name="Van De Peer Y."/>
            <person name="Liu Z.-J."/>
        </authorList>
    </citation>
    <scope>NUCLEOTIDE SEQUENCE</scope>
    <source>
        <strain evidence="3">SCP</strain>
        <tissue evidence="3">Leaves</tissue>
    </source>
</reference>
<evidence type="ECO:0000256" key="1">
    <source>
        <dbReference type="SAM" id="Coils"/>
    </source>
</evidence>
<accession>A0AAV8ZWG4</accession>
<organism evidence="3 4">
    <name type="scientific">Acorus gramineus</name>
    <name type="common">Dwarf sweet flag</name>
    <dbReference type="NCBI Taxonomy" id="55184"/>
    <lineage>
        <taxon>Eukaryota</taxon>
        <taxon>Viridiplantae</taxon>
        <taxon>Streptophyta</taxon>
        <taxon>Embryophyta</taxon>
        <taxon>Tracheophyta</taxon>
        <taxon>Spermatophyta</taxon>
        <taxon>Magnoliopsida</taxon>
        <taxon>Liliopsida</taxon>
        <taxon>Acoraceae</taxon>
        <taxon>Acorus</taxon>
    </lineage>
</organism>
<keyword evidence="1" id="KW-0175">Coiled coil</keyword>
<feature type="compositionally biased region" description="Basic and acidic residues" evidence="2">
    <location>
        <begin position="194"/>
        <end position="214"/>
    </location>
</feature>
<dbReference type="AlphaFoldDB" id="A0AAV8ZWG4"/>
<feature type="region of interest" description="Disordered" evidence="2">
    <location>
        <begin position="194"/>
        <end position="248"/>
    </location>
</feature>
<feature type="region of interest" description="Disordered" evidence="2">
    <location>
        <begin position="30"/>
        <end position="64"/>
    </location>
</feature>
<comment type="caution">
    <text evidence="3">The sequence shown here is derived from an EMBL/GenBank/DDBJ whole genome shotgun (WGS) entry which is preliminary data.</text>
</comment>
<protein>
    <submittedName>
        <fullName evidence="3">Uncharacterized protein</fullName>
    </submittedName>
</protein>
<evidence type="ECO:0000256" key="2">
    <source>
        <dbReference type="SAM" id="MobiDB-lite"/>
    </source>
</evidence>
<evidence type="ECO:0000313" key="4">
    <source>
        <dbReference type="Proteomes" id="UP001179952"/>
    </source>
</evidence>
<evidence type="ECO:0000313" key="3">
    <source>
        <dbReference type="EMBL" id="KAK1256751.1"/>
    </source>
</evidence>